<dbReference type="PANTHER" id="PTHR10796:SF94">
    <property type="entry name" value="SSD DOMAIN-CONTAINING PROTEIN"/>
    <property type="match status" value="1"/>
</dbReference>
<dbReference type="Proteomes" id="UP000887574">
    <property type="component" value="Unplaced"/>
</dbReference>
<proteinExistence type="predicted"/>
<feature type="transmembrane region" description="Helical" evidence="1">
    <location>
        <begin position="15"/>
        <end position="37"/>
    </location>
</feature>
<name>A0A915DFC1_9BILA</name>
<sequence>MHFCLSRVGFFIGRWPLHVFLLNLAVVLPILSYFLVYPISVDTDVRRGFAHKNGRSTQEFQVFGDFYNVSVSELELLLLFVGSKNKSENVQMELTSHLLNEVDRLNDFVKELSVPSKNGILKFSDLETSRGDINFLYHAFKFGWNVQTDNLKNNRSLDSDFDLGFPTTNFMVTIFLWKRTSLVFNYTMSRIKYMQVQSIHKSDNFSSAFSFHIYGDEVVNHEMMMGSERTLKLLTVGMFLMIVFMMLALRDLPFKTRILIIAAAISSPF</sequence>
<accession>A0A915DFC1</accession>
<dbReference type="InterPro" id="IPR051697">
    <property type="entry name" value="Patched_domain-protein"/>
</dbReference>
<keyword evidence="1" id="KW-1133">Transmembrane helix</keyword>
<evidence type="ECO:0000256" key="1">
    <source>
        <dbReference type="SAM" id="Phobius"/>
    </source>
</evidence>
<dbReference type="GO" id="GO:0018996">
    <property type="term" value="P:molting cycle, collagen and cuticulin-based cuticle"/>
    <property type="evidence" value="ECO:0007669"/>
    <property type="project" value="TreeGrafter"/>
</dbReference>
<dbReference type="AlphaFoldDB" id="A0A915DFC1"/>
<feature type="transmembrane region" description="Helical" evidence="1">
    <location>
        <begin position="231"/>
        <end position="249"/>
    </location>
</feature>
<protein>
    <submittedName>
        <fullName evidence="3">Uncharacterized protein</fullName>
    </submittedName>
</protein>
<dbReference type="GO" id="GO:0005886">
    <property type="term" value="C:plasma membrane"/>
    <property type="evidence" value="ECO:0007669"/>
    <property type="project" value="TreeGrafter"/>
</dbReference>
<organism evidence="2 3">
    <name type="scientific">Ditylenchus dipsaci</name>
    <dbReference type="NCBI Taxonomy" id="166011"/>
    <lineage>
        <taxon>Eukaryota</taxon>
        <taxon>Metazoa</taxon>
        <taxon>Ecdysozoa</taxon>
        <taxon>Nematoda</taxon>
        <taxon>Chromadorea</taxon>
        <taxon>Rhabditida</taxon>
        <taxon>Tylenchina</taxon>
        <taxon>Tylenchomorpha</taxon>
        <taxon>Sphaerularioidea</taxon>
        <taxon>Anguinidae</taxon>
        <taxon>Anguininae</taxon>
        <taxon>Ditylenchus</taxon>
    </lineage>
</organism>
<keyword evidence="1" id="KW-0812">Transmembrane</keyword>
<keyword evidence="1" id="KW-0472">Membrane</keyword>
<dbReference type="GO" id="GO:0030659">
    <property type="term" value="C:cytoplasmic vesicle membrane"/>
    <property type="evidence" value="ECO:0007669"/>
    <property type="project" value="TreeGrafter"/>
</dbReference>
<dbReference type="GO" id="GO:0006897">
    <property type="term" value="P:endocytosis"/>
    <property type="evidence" value="ECO:0007669"/>
    <property type="project" value="TreeGrafter"/>
</dbReference>
<keyword evidence="2" id="KW-1185">Reference proteome</keyword>
<dbReference type="WBParaSite" id="jg19280">
    <property type="protein sequence ID" value="jg19280"/>
    <property type="gene ID" value="jg19280"/>
</dbReference>
<evidence type="ECO:0000313" key="2">
    <source>
        <dbReference type="Proteomes" id="UP000887574"/>
    </source>
</evidence>
<reference evidence="3" key="1">
    <citation type="submission" date="2022-11" db="UniProtKB">
        <authorList>
            <consortium name="WormBaseParasite"/>
        </authorList>
    </citation>
    <scope>IDENTIFICATION</scope>
</reference>
<dbReference type="PANTHER" id="PTHR10796">
    <property type="entry name" value="PATCHED-RELATED"/>
    <property type="match status" value="1"/>
</dbReference>
<evidence type="ECO:0000313" key="3">
    <source>
        <dbReference type="WBParaSite" id="jg19280"/>
    </source>
</evidence>